<dbReference type="AlphaFoldDB" id="A0A1L7D3G1"/>
<dbReference type="STRING" id="161895.CPHO_07040"/>
<keyword evidence="2" id="KW-1185">Reference proteome</keyword>
<proteinExistence type="predicted"/>
<evidence type="ECO:0000313" key="2">
    <source>
        <dbReference type="Proteomes" id="UP000185491"/>
    </source>
</evidence>
<dbReference type="EMBL" id="CP009249">
    <property type="protein sequence ID" value="APT92689.1"/>
    <property type="molecule type" value="Genomic_DNA"/>
</dbReference>
<name>A0A1L7D3G1_9CORY</name>
<dbReference type="KEGG" id="cpho:CPHO_07040"/>
<accession>A0A1L7D3G1</accession>
<dbReference type="GO" id="GO:0005975">
    <property type="term" value="P:carbohydrate metabolic process"/>
    <property type="evidence" value="ECO:0007669"/>
    <property type="project" value="UniProtKB-ARBA"/>
</dbReference>
<dbReference type="Pfam" id="PF10910">
    <property type="entry name" value="Phage_gene29"/>
    <property type="match status" value="1"/>
</dbReference>
<sequence length="195" mass="20648">MPEGVHPLAWTLLGFGLDSDVLDSLARHLFDNLGCRFNPPEEPEITRFDWAVSYPLDPGERIVAAVGDDVDVLVPGGDRAAVSITSGALPPGIRLEKSTGRLVGAFTDPGLYSVTVTVFPTVKWDPMGGPGGPDSAGKWIPVETPRFVPEVEPVPDTARLDELSDDELEAVIVAARRAQAAKTIRAAEGGVPDGN</sequence>
<dbReference type="Gene3D" id="2.60.40.10">
    <property type="entry name" value="Immunoglobulins"/>
    <property type="match status" value="1"/>
</dbReference>
<reference evidence="1 2" key="1">
    <citation type="submission" date="2014-08" db="EMBL/GenBank/DDBJ databases">
        <title>Complete genome sequence of Corynebacterium phocae M408/89/1(T)(=DSM 44612(T)), isolated from the common seal (Phoca vitulina).</title>
        <authorList>
            <person name="Ruckert C."/>
            <person name="Albersmeier A."/>
            <person name="Winkler A."/>
            <person name="Kalinowski J."/>
        </authorList>
    </citation>
    <scope>NUCLEOTIDE SEQUENCE [LARGE SCALE GENOMIC DNA]</scope>
    <source>
        <strain evidence="1 2">M408/89/1</strain>
    </source>
</reference>
<dbReference type="InterPro" id="IPR013783">
    <property type="entry name" value="Ig-like_fold"/>
</dbReference>
<evidence type="ECO:0000313" key="1">
    <source>
        <dbReference type="EMBL" id="APT92689.1"/>
    </source>
</evidence>
<dbReference type="Proteomes" id="UP000185491">
    <property type="component" value="Chromosome"/>
</dbReference>
<protein>
    <submittedName>
        <fullName evidence="1">Uncharacterized protein</fullName>
    </submittedName>
</protein>
<dbReference type="InterPro" id="IPR021226">
    <property type="entry name" value="Phage_gene29"/>
</dbReference>
<gene>
    <name evidence="1" type="ORF">CPHO_07040</name>
</gene>
<organism evidence="1 2">
    <name type="scientific">Corynebacterium phocae</name>
    <dbReference type="NCBI Taxonomy" id="161895"/>
    <lineage>
        <taxon>Bacteria</taxon>
        <taxon>Bacillati</taxon>
        <taxon>Actinomycetota</taxon>
        <taxon>Actinomycetes</taxon>
        <taxon>Mycobacteriales</taxon>
        <taxon>Corynebacteriaceae</taxon>
        <taxon>Corynebacterium</taxon>
    </lineage>
</organism>